<dbReference type="InParanoid" id="A0A177BWP0"/>
<name>A0A177BWP0_9PLEO</name>
<gene>
    <name evidence="2" type="ORF">CC84DRAFT_1232410</name>
</gene>
<proteinExistence type="predicted"/>
<reference evidence="2 3" key="1">
    <citation type="submission" date="2016-05" db="EMBL/GenBank/DDBJ databases">
        <title>Comparative analysis of secretome profiles of manganese(II)-oxidizing ascomycete fungi.</title>
        <authorList>
            <consortium name="DOE Joint Genome Institute"/>
            <person name="Zeiner C.A."/>
            <person name="Purvine S.O."/>
            <person name="Zink E.M."/>
            <person name="Wu S."/>
            <person name="Pasa-Tolic L."/>
            <person name="Chaput D.L."/>
            <person name="Haridas S."/>
            <person name="Grigoriev I.V."/>
            <person name="Santelli C.M."/>
            <person name="Hansel C.M."/>
        </authorList>
    </citation>
    <scope>NUCLEOTIDE SEQUENCE [LARGE SCALE GENOMIC DNA]</scope>
    <source>
        <strain evidence="2 3">AP3s5-JAC2a</strain>
    </source>
</reference>
<dbReference type="EMBL" id="KV441561">
    <property type="protein sequence ID" value="OAF99822.1"/>
    <property type="molecule type" value="Genomic_DNA"/>
</dbReference>
<dbReference type="RefSeq" id="XP_018030188.1">
    <property type="nucleotide sequence ID" value="XM_018183756.1"/>
</dbReference>
<protein>
    <submittedName>
        <fullName evidence="2">Uncharacterized protein</fullName>
    </submittedName>
</protein>
<evidence type="ECO:0000313" key="3">
    <source>
        <dbReference type="Proteomes" id="UP000077069"/>
    </source>
</evidence>
<evidence type="ECO:0000256" key="1">
    <source>
        <dbReference type="SAM" id="MobiDB-lite"/>
    </source>
</evidence>
<dbReference type="AlphaFoldDB" id="A0A177BWP0"/>
<evidence type="ECO:0000313" key="2">
    <source>
        <dbReference type="EMBL" id="OAF99822.1"/>
    </source>
</evidence>
<dbReference type="Proteomes" id="UP000077069">
    <property type="component" value="Unassembled WGS sequence"/>
</dbReference>
<dbReference type="GeneID" id="28767242"/>
<feature type="region of interest" description="Disordered" evidence="1">
    <location>
        <begin position="42"/>
        <end position="66"/>
    </location>
</feature>
<keyword evidence="3" id="KW-1185">Reference proteome</keyword>
<accession>A0A177BWP0</accession>
<sequence length="379" mass="41255">MSLRIPISMRVIYIPGSDFDLFELPMASSVCGTTTFDLAGHEATPGKTRSPSAGIQRIGGPQTPSVAENVDEEYHSRRYVNCCVPLLRDLATTKELQEMSIQLFGSGQGLRHRRPLRKERDTQPHGKMSISSHLLYIYNSLHNVSTTIQMGVPGSANTIVSSLTLWYTPAQNCSNASGLESYGTRMPFHPRTEFEAPVNPEECGDRGDSLMSFSWTSAHCLLTCRYTLLAARRPVLHGGTCWAGEGSVATGSSHNDLTLDEHNRLSTREALEDLYAMGSPAIIQSTRYGTLSPASRTAHHAPIRTTSPMCKVILGGGLQQHHGNLPSTHKTALGSVGFTSCRAAPYASVLATATHADFQPSLATTCTSHCRSKQRARRR</sequence>
<organism evidence="2 3">
    <name type="scientific">Paraphaeosphaeria sporulosa</name>
    <dbReference type="NCBI Taxonomy" id="1460663"/>
    <lineage>
        <taxon>Eukaryota</taxon>
        <taxon>Fungi</taxon>
        <taxon>Dikarya</taxon>
        <taxon>Ascomycota</taxon>
        <taxon>Pezizomycotina</taxon>
        <taxon>Dothideomycetes</taxon>
        <taxon>Pleosporomycetidae</taxon>
        <taxon>Pleosporales</taxon>
        <taxon>Massarineae</taxon>
        <taxon>Didymosphaeriaceae</taxon>
        <taxon>Paraphaeosphaeria</taxon>
    </lineage>
</organism>